<dbReference type="Pfam" id="PF01243">
    <property type="entry name" value="PNPOx_N"/>
    <property type="match status" value="1"/>
</dbReference>
<dbReference type="GO" id="GO:0005829">
    <property type="term" value="C:cytosol"/>
    <property type="evidence" value="ECO:0007669"/>
    <property type="project" value="TreeGrafter"/>
</dbReference>
<dbReference type="Proteomes" id="UP000199009">
    <property type="component" value="Chromosome I"/>
</dbReference>
<dbReference type="InterPro" id="IPR052019">
    <property type="entry name" value="F420H2_bilvrd_red/Heme_oxyg"/>
</dbReference>
<gene>
    <name evidence="3" type="ORF">SAMN04489810_3367</name>
</gene>
<dbReference type="PANTHER" id="PTHR35176:SF6">
    <property type="entry name" value="HEME OXYGENASE HI_0854-RELATED"/>
    <property type="match status" value="1"/>
</dbReference>
<proteinExistence type="predicted"/>
<dbReference type="SUPFAM" id="SSF50475">
    <property type="entry name" value="FMN-binding split barrel"/>
    <property type="match status" value="1"/>
</dbReference>
<evidence type="ECO:0000313" key="3">
    <source>
        <dbReference type="EMBL" id="SDH57848.1"/>
    </source>
</evidence>
<sequence>MTTSWDDVRPYFERDAVAHVATLMPDGAPHSVPVWIGVEGDRLAFFSVAGSRKDENVQADPRVAFSITAPDNPLDMAFVRGEAVERITGDAAFEIIDPISQKYAGKPYFDRSAHTAFLVRPDTSWFHDYSAD</sequence>
<protein>
    <submittedName>
        <fullName evidence="3">PPOX class probable F420-dependent enzyme</fullName>
    </submittedName>
</protein>
<feature type="domain" description="Pyridoxamine 5'-phosphate oxidase N-terminal" evidence="2">
    <location>
        <begin position="7"/>
        <end position="107"/>
    </location>
</feature>
<dbReference type="PANTHER" id="PTHR35176">
    <property type="entry name" value="HEME OXYGENASE HI_0854-RELATED"/>
    <property type="match status" value="1"/>
</dbReference>
<keyword evidence="1" id="KW-0560">Oxidoreductase</keyword>
<dbReference type="InterPro" id="IPR011576">
    <property type="entry name" value="Pyridox_Oxase_N"/>
</dbReference>
<dbReference type="STRING" id="370764.SAMN04489810_3367"/>
<keyword evidence="4" id="KW-1185">Reference proteome</keyword>
<evidence type="ECO:0000256" key="1">
    <source>
        <dbReference type="ARBA" id="ARBA00023002"/>
    </source>
</evidence>
<dbReference type="InterPro" id="IPR012349">
    <property type="entry name" value="Split_barrel_FMN-bd"/>
</dbReference>
<dbReference type="Gene3D" id="2.30.110.10">
    <property type="entry name" value="Electron Transport, Fmn-binding Protein, Chain A"/>
    <property type="match status" value="1"/>
</dbReference>
<evidence type="ECO:0000259" key="2">
    <source>
        <dbReference type="Pfam" id="PF01243"/>
    </source>
</evidence>
<dbReference type="GO" id="GO:0070967">
    <property type="term" value="F:coenzyme F420 binding"/>
    <property type="evidence" value="ECO:0007669"/>
    <property type="project" value="TreeGrafter"/>
</dbReference>
<dbReference type="GO" id="GO:0016627">
    <property type="term" value="F:oxidoreductase activity, acting on the CH-CH group of donors"/>
    <property type="evidence" value="ECO:0007669"/>
    <property type="project" value="TreeGrafter"/>
</dbReference>
<evidence type="ECO:0000313" key="4">
    <source>
        <dbReference type="Proteomes" id="UP000199009"/>
    </source>
</evidence>
<dbReference type="EMBL" id="LT629692">
    <property type="protein sequence ID" value="SDH57848.1"/>
    <property type="molecule type" value="Genomic_DNA"/>
</dbReference>
<organism evidence="3 4">
    <name type="scientific">Microbacterium pygmaeum</name>
    <dbReference type="NCBI Taxonomy" id="370764"/>
    <lineage>
        <taxon>Bacteria</taxon>
        <taxon>Bacillati</taxon>
        <taxon>Actinomycetota</taxon>
        <taxon>Actinomycetes</taxon>
        <taxon>Micrococcales</taxon>
        <taxon>Microbacteriaceae</taxon>
        <taxon>Microbacterium</taxon>
    </lineage>
</organism>
<name>A0A1G8DJJ0_9MICO</name>
<accession>A0A1G8DJJ0</accession>
<reference evidence="3 4" key="1">
    <citation type="submission" date="2016-10" db="EMBL/GenBank/DDBJ databases">
        <authorList>
            <person name="de Groot N.N."/>
        </authorList>
    </citation>
    <scope>NUCLEOTIDE SEQUENCE [LARGE SCALE GENOMIC DNA]</scope>
    <source>
        <strain evidence="3 4">DSM 23142</strain>
    </source>
</reference>
<dbReference type="OrthoDB" id="162914at2"/>
<dbReference type="RefSeq" id="WP_091492624.1">
    <property type="nucleotide sequence ID" value="NZ_LT629692.1"/>
</dbReference>
<dbReference type="AlphaFoldDB" id="A0A1G8DJJ0"/>